<organism evidence="1 2">
    <name type="scientific">Dermacentor silvarum</name>
    <name type="common">Tick</name>
    <dbReference type="NCBI Taxonomy" id="543639"/>
    <lineage>
        <taxon>Eukaryota</taxon>
        <taxon>Metazoa</taxon>
        <taxon>Ecdysozoa</taxon>
        <taxon>Arthropoda</taxon>
        <taxon>Chelicerata</taxon>
        <taxon>Arachnida</taxon>
        <taxon>Acari</taxon>
        <taxon>Parasitiformes</taxon>
        <taxon>Ixodida</taxon>
        <taxon>Ixodoidea</taxon>
        <taxon>Ixodidae</taxon>
        <taxon>Rhipicephalinae</taxon>
        <taxon>Dermacentor</taxon>
    </lineage>
</organism>
<accession>A0ACB8DFP8</accession>
<protein>
    <submittedName>
        <fullName evidence="1">Uncharacterized protein</fullName>
    </submittedName>
</protein>
<evidence type="ECO:0000313" key="2">
    <source>
        <dbReference type="Proteomes" id="UP000821865"/>
    </source>
</evidence>
<proteinExistence type="predicted"/>
<reference evidence="1" key="1">
    <citation type="submission" date="2020-05" db="EMBL/GenBank/DDBJ databases">
        <title>Large-scale comparative analyses of tick genomes elucidate their genetic diversity and vector capacities.</title>
        <authorList>
            <person name="Jia N."/>
            <person name="Wang J."/>
            <person name="Shi W."/>
            <person name="Du L."/>
            <person name="Sun Y."/>
            <person name="Zhan W."/>
            <person name="Jiang J."/>
            <person name="Wang Q."/>
            <person name="Zhang B."/>
            <person name="Ji P."/>
            <person name="Sakyi L.B."/>
            <person name="Cui X."/>
            <person name="Yuan T."/>
            <person name="Jiang B."/>
            <person name="Yang W."/>
            <person name="Lam T.T.-Y."/>
            <person name="Chang Q."/>
            <person name="Ding S."/>
            <person name="Wang X."/>
            <person name="Zhu J."/>
            <person name="Ruan X."/>
            <person name="Zhao L."/>
            <person name="Wei J."/>
            <person name="Que T."/>
            <person name="Du C."/>
            <person name="Cheng J."/>
            <person name="Dai P."/>
            <person name="Han X."/>
            <person name="Huang E."/>
            <person name="Gao Y."/>
            <person name="Liu J."/>
            <person name="Shao H."/>
            <person name="Ye R."/>
            <person name="Li L."/>
            <person name="Wei W."/>
            <person name="Wang X."/>
            <person name="Wang C."/>
            <person name="Yang T."/>
            <person name="Huo Q."/>
            <person name="Li W."/>
            <person name="Guo W."/>
            <person name="Chen H."/>
            <person name="Zhou L."/>
            <person name="Ni X."/>
            <person name="Tian J."/>
            <person name="Zhou Y."/>
            <person name="Sheng Y."/>
            <person name="Liu T."/>
            <person name="Pan Y."/>
            <person name="Xia L."/>
            <person name="Li J."/>
            <person name="Zhao F."/>
            <person name="Cao W."/>
        </authorList>
    </citation>
    <scope>NUCLEOTIDE SEQUENCE</scope>
    <source>
        <strain evidence="1">Dsil-2018</strain>
    </source>
</reference>
<name>A0ACB8DFP8_DERSI</name>
<comment type="caution">
    <text evidence="1">The sequence shown here is derived from an EMBL/GenBank/DDBJ whole genome shotgun (WGS) entry which is preliminary data.</text>
</comment>
<sequence length="430" mass="47181">MSWHTSAFFSSLALWTVAVLFVSPETQESRTTWRRSGVSAHEHLLLTWRNVTVALLCAAIMSLGYCKLRLYLDEMSDALAAGRTGLNPYNVNDGHFVFNNDKVTITRSVLNCHDRATDFLAAYSNDIAEMEENIRSNVRLLIEDIGNWNGELVVVARELRTVSTSGQSAVPPPPNTAPSDASGSPDQGAGVTGGSGTNTPQQGLGPLKGPDNRSMLVTKNRRQNKHTGGSSSGGAAERPSRPPKLLGAQADRDTEEVEVWPPTTRGPAARNNVMASSRNARHSDPTRENTFLNVRRRTNSSRTAEYSPPERHGFDDPRPQAENVRIELEERGGRGAVPLNNQQQREDATPTVTPPLLASEDGSQLVPWTGTDDLDADIAPSPKDDESSDYRAASLQRLPQHNEQQQQQQQQRQEHTEPKPGDEENTGDRL</sequence>
<dbReference type="Proteomes" id="UP000821865">
    <property type="component" value="Chromosome 2"/>
</dbReference>
<evidence type="ECO:0000313" key="1">
    <source>
        <dbReference type="EMBL" id="KAH7966875.1"/>
    </source>
</evidence>
<keyword evidence="2" id="KW-1185">Reference proteome</keyword>
<dbReference type="EMBL" id="CM023471">
    <property type="protein sequence ID" value="KAH7966875.1"/>
    <property type="molecule type" value="Genomic_DNA"/>
</dbReference>
<gene>
    <name evidence="1" type="ORF">HPB49_020219</name>
</gene>